<comment type="subcellular location">
    <subcellularLocation>
        <location evidence="1">Membrane</location>
        <topology evidence="1">Multi-pass membrane protein</topology>
    </subcellularLocation>
</comment>
<feature type="transmembrane region" description="Helical" evidence="6">
    <location>
        <begin position="166"/>
        <end position="185"/>
    </location>
</feature>
<evidence type="ECO:0000313" key="9">
    <source>
        <dbReference type="Proteomes" id="UP001168877"/>
    </source>
</evidence>
<dbReference type="GO" id="GO:0005886">
    <property type="term" value="C:plasma membrane"/>
    <property type="evidence" value="ECO:0007669"/>
    <property type="project" value="TreeGrafter"/>
</dbReference>
<feature type="transmembrane region" description="Helical" evidence="6">
    <location>
        <begin position="112"/>
        <end position="138"/>
    </location>
</feature>
<evidence type="ECO:0000256" key="4">
    <source>
        <dbReference type="ARBA" id="ARBA00023002"/>
    </source>
</evidence>
<keyword evidence="2 6" id="KW-0812">Transmembrane</keyword>
<reference evidence="8" key="2">
    <citation type="submission" date="2023-06" db="EMBL/GenBank/DDBJ databases">
        <authorList>
            <person name="Swenson N.G."/>
            <person name="Wegrzyn J.L."/>
            <person name="Mcevoy S.L."/>
        </authorList>
    </citation>
    <scope>NUCLEOTIDE SEQUENCE</scope>
    <source>
        <strain evidence="8">NS2018</strain>
        <tissue evidence="8">Leaf</tissue>
    </source>
</reference>
<reference evidence="8" key="1">
    <citation type="journal article" date="2022" name="Plant J.">
        <title>Strategies of tolerance reflected in two North American maple genomes.</title>
        <authorList>
            <person name="McEvoy S.L."/>
            <person name="Sezen U.U."/>
            <person name="Trouern-Trend A."/>
            <person name="McMahon S.M."/>
            <person name="Schaberg P.G."/>
            <person name="Yang J."/>
            <person name="Wegrzyn J.L."/>
            <person name="Swenson N.G."/>
        </authorList>
    </citation>
    <scope>NUCLEOTIDE SEQUENCE</scope>
    <source>
        <strain evidence="8">NS2018</strain>
    </source>
</reference>
<evidence type="ECO:0000313" key="8">
    <source>
        <dbReference type="EMBL" id="KAK0583060.1"/>
    </source>
</evidence>
<dbReference type="InterPro" id="IPR013130">
    <property type="entry name" value="Fe3_Rdtase_TM_dom"/>
</dbReference>
<evidence type="ECO:0000256" key="5">
    <source>
        <dbReference type="ARBA" id="ARBA00023136"/>
    </source>
</evidence>
<dbReference type="Pfam" id="PF01794">
    <property type="entry name" value="Ferric_reduct"/>
    <property type="match status" value="1"/>
</dbReference>
<protein>
    <recommendedName>
        <fullName evidence="7">Ferric oxidoreductase domain-containing protein</fullName>
    </recommendedName>
</protein>
<gene>
    <name evidence="8" type="ORF">LWI29_032967</name>
</gene>
<comment type="caution">
    <text evidence="8">The sequence shown here is derived from an EMBL/GenBank/DDBJ whole genome shotgun (WGS) entry which is preliminary data.</text>
</comment>
<keyword evidence="3 6" id="KW-1133">Transmembrane helix</keyword>
<dbReference type="InterPro" id="IPR050369">
    <property type="entry name" value="RBOH/FRE"/>
</dbReference>
<dbReference type="PANTHER" id="PTHR11972:SF41">
    <property type="entry name" value="FERRIC REDUCTION OXIDASE 2"/>
    <property type="match status" value="1"/>
</dbReference>
<sequence>MASKVDMVRAATKLLVMVVFLGSLMIWTMTPTNTYRQIWLPKLLTHLNSTYFGRQGITTLIYTFPILFMAVLGCIYLHLGKKVNDYTALESINGGKERLALWKKPMVVKGPLGIVSSIELGFFTLFIALLVWSLSIYLHNSFVTITPKSAAERGEQLWESKLERTALWLGVLGNISLVFLFFPVARGSSLLPLFGLTSEGSIKYHIWLGHLVMAFFTAHGIGYIVYWVATNNISQMLEWAKLGYQTWPERYLCWLV</sequence>
<dbReference type="AlphaFoldDB" id="A0AA39VJI1"/>
<keyword evidence="9" id="KW-1185">Reference proteome</keyword>
<organism evidence="8 9">
    <name type="scientific">Acer saccharum</name>
    <name type="common">Sugar maple</name>
    <dbReference type="NCBI Taxonomy" id="4024"/>
    <lineage>
        <taxon>Eukaryota</taxon>
        <taxon>Viridiplantae</taxon>
        <taxon>Streptophyta</taxon>
        <taxon>Embryophyta</taxon>
        <taxon>Tracheophyta</taxon>
        <taxon>Spermatophyta</taxon>
        <taxon>Magnoliopsida</taxon>
        <taxon>eudicotyledons</taxon>
        <taxon>Gunneridae</taxon>
        <taxon>Pentapetalae</taxon>
        <taxon>rosids</taxon>
        <taxon>malvids</taxon>
        <taxon>Sapindales</taxon>
        <taxon>Sapindaceae</taxon>
        <taxon>Hippocastanoideae</taxon>
        <taxon>Acereae</taxon>
        <taxon>Acer</taxon>
    </lineage>
</organism>
<proteinExistence type="predicted"/>
<dbReference type="GO" id="GO:0000293">
    <property type="term" value="F:ferric-chelate reductase activity"/>
    <property type="evidence" value="ECO:0007669"/>
    <property type="project" value="TreeGrafter"/>
</dbReference>
<evidence type="ECO:0000259" key="7">
    <source>
        <dbReference type="Pfam" id="PF01794"/>
    </source>
</evidence>
<dbReference type="Proteomes" id="UP001168877">
    <property type="component" value="Unassembled WGS sequence"/>
</dbReference>
<accession>A0AA39VJI1</accession>
<dbReference type="PANTHER" id="PTHR11972">
    <property type="entry name" value="NADPH OXIDASE"/>
    <property type="match status" value="1"/>
</dbReference>
<name>A0AA39VJI1_ACESA</name>
<evidence type="ECO:0000256" key="2">
    <source>
        <dbReference type="ARBA" id="ARBA00022692"/>
    </source>
</evidence>
<feature type="transmembrane region" description="Helical" evidence="6">
    <location>
        <begin position="60"/>
        <end position="79"/>
    </location>
</feature>
<evidence type="ECO:0000256" key="1">
    <source>
        <dbReference type="ARBA" id="ARBA00004141"/>
    </source>
</evidence>
<keyword evidence="4" id="KW-0560">Oxidoreductase</keyword>
<evidence type="ECO:0000256" key="3">
    <source>
        <dbReference type="ARBA" id="ARBA00022989"/>
    </source>
</evidence>
<feature type="domain" description="Ferric oxidoreductase" evidence="7">
    <location>
        <begin position="169"/>
        <end position="235"/>
    </location>
</feature>
<evidence type="ECO:0000256" key="6">
    <source>
        <dbReference type="SAM" id="Phobius"/>
    </source>
</evidence>
<feature type="transmembrane region" description="Helical" evidence="6">
    <location>
        <begin position="206"/>
        <end position="229"/>
    </location>
</feature>
<keyword evidence="5 6" id="KW-0472">Membrane</keyword>
<dbReference type="EMBL" id="JAUESC010000384">
    <property type="protein sequence ID" value="KAK0583060.1"/>
    <property type="molecule type" value="Genomic_DNA"/>
</dbReference>